<feature type="transmembrane region" description="Helical" evidence="19">
    <location>
        <begin position="494"/>
        <end position="514"/>
    </location>
</feature>
<feature type="transmembrane region" description="Helical" evidence="19">
    <location>
        <begin position="425"/>
        <end position="449"/>
    </location>
</feature>
<evidence type="ECO:0000256" key="7">
    <source>
        <dbReference type="ARBA" id="ARBA00022729"/>
    </source>
</evidence>
<dbReference type="NCBIfam" id="TIGR00231">
    <property type="entry name" value="small_GTP"/>
    <property type="match status" value="1"/>
</dbReference>
<accession>A0A7G2DQR5</accession>
<keyword evidence="8" id="KW-0547">Nucleotide-binding</keyword>
<evidence type="ECO:0000313" key="21">
    <source>
        <dbReference type="EMBL" id="CAD5311852.1"/>
    </source>
</evidence>
<dbReference type="SMART" id="SM00173">
    <property type="entry name" value="RAS"/>
    <property type="match status" value="1"/>
</dbReference>
<feature type="transmembrane region" description="Helical" evidence="19">
    <location>
        <begin position="521"/>
        <end position="544"/>
    </location>
</feature>
<protein>
    <submittedName>
        <fullName evidence="21">(thale cress) hypothetical protein</fullName>
    </submittedName>
</protein>
<evidence type="ECO:0000256" key="10">
    <source>
        <dbReference type="ARBA" id="ARBA00022801"/>
    </source>
</evidence>
<keyword evidence="6 19" id="KW-0812">Transmembrane</keyword>
<comment type="similarity">
    <text evidence="4">Belongs to the peptidase A22B family.</text>
</comment>
<dbReference type="EMBL" id="LR881466">
    <property type="protein sequence ID" value="CAD5311852.1"/>
    <property type="molecule type" value="Genomic_DNA"/>
</dbReference>
<dbReference type="PANTHER" id="PTHR12174:SF100">
    <property type="entry name" value="SIGNAL PEPTIDE PEPTIDASE-LIKE 5"/>
    <property type="match status" value="1"/>
</dbReference>
<dbReference type="Gene3D" id="3.40.50.300">
    <property type="entry name" value="P-loop containing nucleotide triphosphate hydrolases"/>
    <property type="match status" value="1"/>
</dbReference>
<evidence type="ECO:0000259" key="20">
    <source>
        <dbReference type="Pfam" id="PF02225"/>
    </source>
</evidence>
<evidence type="ECO:0000256" key="16">
    <source>
        <dbReference type="ARBA" id="ARBA00023289"/>
    </source>
</evidence>
<feature type="domain" description="PA" evidence="20">
    <location>
        <begin position="238"/>
        <end position="316"/>
    </location>
</feature>
<dbReference type="GO" id="GO:0010008">
    <property type="term" value="C:endosome membrane"/>
    <property type="evidence" value="ECO:0007669"/>
    <property type="project" value="UniProtKB-SubCell"/>
</dbReference>
<evidence type="ECO:0000256" key="18">
    <source>
        <dbReference type="SAM" id="MobiDB-lite"/>
    </source>
</evidence>
<dbReference type="PROSITE" id="PS51421">
    <property type="entry name" value="RAS"/>
    <property type="match status" value="1"/>
</dbReference>
<dbReference type="SMART" id="SM00176">
    <property type="entry name" value="RAN"/>
    <property type="match status" value="1"/>
</dbReference>
<dbReference type="InterPro" id="IPR027417">
    <property type="entry name" value="P-loop_NTPase"/>
</dbReference>
<dbReference type="SMART" id="SM00175">
    <property type="entry name" value="RAB"/>
    <property type="match status" value="1"/>
</dbReference>
<dbReference type="AlphaFoldDB" id="A0A7G2DQR5"/>
<keyword evidence="14" id="KW-0325">Glycoprotein</keyword>
<feature type="transmembrane region" description="Helical" evidence="19">
    <location>
        <begin position="340"/>
        <end position="359"/>
    </location>
</feature>
<evidence type="ECO:0000256" key="13">
    <source>
        <dbReference type="ARBA" id="ARBA00023136"/>
    </source>
</evidence>
<dbReference type="FunFam" id="3.40.50.300:FF:000274">
    <property type="entry name" value="ras-related protein RABA5a"/>
    <property type="match status" value="1"/>
</dbReference>
<keyword evidence="5" id="KW-0645">Protease</keyword>
<evidence type="ECO:0000256" key="2">
    <source>
        <dbReference type="ARBA" id="ARBA00004337"/>
    </source>
</evidence>
<feature type="region of interest" description="Disordered" evidence="18">
    <location>
        <begin position="367"/>
        <end position="387"/>
    </location>
</feature>
<dbReference type="PROSITE" id="PS51419">
    <property type="entry name" value="RAB"/>
    <property type="match status" value="1"/>
</dbReference>
<reference evidence="21 22" key="1">
    <citation type="submission" date="2020-09" db="EMBL/GenBank/DDBJ databases">
        <authorList>
            <person name="Ashkenazy H."/>
        </authorList>
    </citation>
    <scope>NUCLEOTIDE SEQUENCE [LARGE SCALE GENOMIC DNA]</scope>
    <source>
        <strain evidence="22">cv. Cdm-0</strain>
    </source>
</reference>
<evidence type="ECO:0000256" key="11">
    <source>
        <dbReference type="ARBA" id="ARBA00022989"/>
    </source>
</evidence>
<dbReference type="Gene3D" id="3.50.30.30">
    <property type="match status" value="1"/>
</dbReference>
<keyword evidence="11 19" id="KW-1133">Transmembrane helix</keyword>
<evidence type="ECO:0000256" key="15">
    <source>
        <dbReference type="ARBA" id="ARBA00023288"/>
    </source>
</evidence>
<keyword evidence="9" id="KW-0967">Endosome</keyword>
<dbReference type="GO" id="GO:0006508">
    <property type="term" value="P:proteolysis"/>
    <property type="evidence" value="ECO:0007669"/>
    <property type="project" value="UniProtKB-KW"/>
</dbReference>
<evidence type="ECO:0000256" key="3">
    <source>
        <dbReference type="ARBA" id="ARBA00006270"/>
    </source>
</evidence>
<keyword evidence="7" id="KW-0732">Signal</keyword>
<dbReference type="PANTHER" id="PTHR12174">
    <property type="entry name" value="SIGNAL PEPTIDE PEPTIDASE"/>
    <property type="match status" value="1"/>
</dbReference>
<feature type="transmembrane region" description="Helical" evidence="19">
    <location>
        <begin position="470"/>
        <end position="488"/>
    </location>
</feature>
<keyword evidence="15" id="KW-0449">Lipoprotein</keyword>
<dbReference type="InterPro" id="IPR005225">
    <property type="entry name" value="Small_GTP-bd"/>
</dbReference>
<dbReference type="Pfam" id="PF00071">
    <property type="entry name" value="Ras"/>
    <property type="match status" value="1"/>
</dbReference>
<evidence type="ECO:0000256" key="6">
    <source>
        <dbReference type="ARBA" id="ARBA00022692"/>
    </source>
</evidence>
<dbReference type="CDD" id="cd01868">
    <property type="entry name" value="Rab11_like"/>
    <property type="match status" value="1"/>
</dbReference>
<gene>
    <name evidence="21" type="ORF">AT9943_LOCUS437</name>
</gene>
<dbReference type="InterPro" id="IPR003137">
    <property type="entry name" value="PA_domain"/>
</dbReference>
<evidence type="ECO:0000256" key="9">
    <source>
        <dbReference type="ARBA" id="ARBA00022753"/>
    </source>
</evidence>
<dbReference type="InterPro" id="IPR007369">
    <property type="entry name" value="Peptidase_A22B_SPP"/>
</dbReference>
<evidence type="ECO:0000256" key="12">
    <source>
        <dbReference type="ARBA" id="ARBA00023134"/>
    </source>
</evidence>
<keyword evidence="13 19" id="KW-0472">Membrane</keyword>
<evidence type="ECO:0000256" key="8">
    <source>
        <dbReference type="ARBA" id="ARBA00022741"/>
    </source>
</evidence>
<dbReference type="InterPro" id="IPR046450">
    <property type="entry name" value="PA_dom_sf"/>
</dbReference>
<evidence type="ECO:0000256" key="4">
    <source>
        <dbReference type="ARBA" id="ARBA00006859"/>
    </source>
</evidence>
<dbReference type="Pfam" id="PF04258">
    <property type="entry name" value="Peptidase_A22B"/>
    <property type="match status" value="1"/>
</dbReference>
<dbReference type="Proteomes" id="UP000516314">
    <property type="component" value="Chromosome 1"/>
</dbReference>
<feature type="transmembrane region" description="Helical" evidence="19">
    <location>
        <begin position="397"/>
        <end position="419"/>
    </location>
</feature>
<dbReference type="SUPFAM" id="SSF52025">
    <property type="entry name" value="PA domain"/>
    <property type="match status" value="1"/>
</dbReference>
<dbReference type="PROSITE" id="PS51420">
    <property type="entry name" value="RHO"/>
    <property type="match status" value="1"/>
</dbReference>
<evidence type="ECO:0000256" key="14">
    <source>
        <dbReference type="ARBA" id="ARBA00023180"/>
    </source>
</evidence>
<dbReference type="InterPro" id="IPR006639">
    <property type="entry name" value="Preselin/SPP"/>
</dbReference>
<name>A0A7G2DQR5_ARATH</name>
<evidence type="ECO:0000256" key="19">
    <source>
        <dbReference type="SAM" id="Phobius"/>
    </source>
</evidence>
<dbReference type="SUPFAM" id="SSF52540">
    <property type="entry name" value="P-loop containing nucleoside triphosphate hydrolases"/>
    <property type="match status" value="1"/>
</dbReference>
<keyword evidence="10" id="KW-0378">Hydrolase</keyword>
<dbReference type="Pfam" id="PF02225">
    <property type="entry name" value="PA"/>
    <property type="match status" value="1"/>
</dbReference>
<feature type="transmembrane region" description="Helical" evidence="19">
    <location>
        <begin position="641"/>
        <end position="659"/>
    </location>
</feature>
<comment type="similarity">
    <text evidence="3">Belongs to the small GTPase superfamily. Rab family.</text>
</comment>
<proteinExistence type="inferred from homology"/>
<evidence type="ECO:0000256" key="5">
    <source>
        <dbReference type="ARBA" id="ARBA00022670"/>
    </source>
</evidence>
<keyword evidence="16" id="KW-0636">Prenylation</keyword>
<comment type="function">
    <text evidence="1">Intramembrane-cleaving aspartic protease (I-CLiP) that cleaves type II membrane signal peptides in the hydrophobic plane of the membrane.</text>
</comment>
<feature type="transmembrane region" description="Helical" evidence="19">
    <location>
        <begin position="581"/>
        <end position="600"/>
    </location>
</feature>
<dbReference type="SMART" id="SM00730">
    <property type="entry name" value="PSN"/>
    <property type="match status" value="1"/>
</dbReference>
<dbReference type="GO" id="GO:0005525">
    <property type="term" value="F:GTP binding"/>
    <property type="evidence" value="ECO:0007669"/>
    <property type="project" value="UniProtKB-KW"/>
</dbReference>
<evidence type="ECO:0000313" key="22">
    <source>
        <dbReference type="Proteomes" id="UP000516314"/>
    </source>
</evidence>
<keyword evidence="12" id="KW-0342">GTP-binding</keyword>
<dbReference type="FunFam" id="3.50.30.30:FF:000007">
    <property type="entry name" value="Signal peptide peptidase-like 3"/>
    <property type="match status" value="1"/>
</dbReference>
<comment type="subcellular location">
    <subcellularLocation>
        <location evidence="17">Endomembrane system</location>
        <topology evidence="17">Lipid-anchor</topology>
    </subcellularLocation>
    <subcellularLocation>
        <location evidence="2">Endosome membrane</location>
        <topology evidence="2">Multi-pass membrane protein</topology>
    </subcellularLocation>
</comment>
<dbReference type="GO" id="GO:0042500">
    <property type="term" value="F:aspartic endopeptidase activity, intramembrane cleaving"/>
    <property type="evidence" value="ECO:0007669"/>
    <property type="project" value="InterPro"/>
</dbReference>
<feature type="transmembrane region" description="Helical" evidence="19">
    <location>
        <begin position="612"/>
        <end position="635"/>
    </location>
</feature>
<dbReference type="PRINTS" id="PR00449">
    <property type="entry name" value="RASTRNSFRMNG"/>
</dbReference>
<dbReference type="InterPro" id="IPR001806">
    <property type="entry name" value="Small_GTPase"/>
</dbReference>
<sequence>MSSDDEGREEYLFKIVVIGDSAVGKSNLLSRYARNEFSANSKATIGVEFQTQSMEIEGKEVKAQIWDTAGQERFRAVTSAYYRGAVGALVVYDITRRTTFESVGRWLDELKIHSDTTVARMLVGNKCDLENIRAVSVEEGKALAEEEGLFFVETSALDSTNVKTAFEMVILDIYNNVSRKQLNSDTYKDELTVNRVKVENWVNGENGETFTAMTAQFGTMLPSDKDKAVKLPVALTTPLDSCSNLTSKLSWSIALSVRGECAFTVKAQVAQAGGAAALVLINDKEELDEMVCGEKDTSLNVSIPILMITTSSGDALKKSIMQNKKVELLLYAPKSPIVDYAVVFLWLMSVGTVFVASVWSHVTSPKKNDEQYDELSPKKSSNVDATKGGAEEETLDISAVGAVIFVISASTFLVLLFFFMSSWFILILTIFFVIGGMQGMHNIIVTLITRRCSKCGQKNLKLPLLGNTSILSLVVLLFCFVVAILWFMNRKTSHAWAGQDIFGICMMINVLQVARLPNIRVATILLCCAFFYDIFWVFISPLIFKQSVMIAVARGSKDTGESIPMLLRIPRLSDPWGGYNMIGFGDILFPGLLICFIFRFDKENNKGVSNGYFPWLMFGYGLGLFLTYLGLYVMNGHGQPALLYLVPCTLGITVILGLVRKELRDLWNYGTQQPSAADVNPSPEA</sequence>
<organism evidence="21 22">
    <name type="scientific">Arabidopsis thaliana</name>
    <name type="common">Mouse-ear cress</name>
    <dbReference type="NCBI Taxonomy" id="3702"/>
    <lineage>
        <taxon>Eukaryota</taxon>
        <taxon>Viridiplantae</taxon>
        <taxon>Streptophyta</taxon>
        <taxon>Embryophyta</taxon>
        <taxon>Tracheophyta</taxon>
        <taxon>Spermatophyta</taxon>
        <taxon>Magnoliopsida</taxon>
        <taxon>eudicotyledons</taxon>
        <taxon>Gunneridae</taxon>
        <taxon>Pentapetalae</taxon>
        <taxon>rosids</taxon>
        <taxon>malvids</taxon>
        <taxon>Brassicales</taxon>
        <taxon>Brassicaceae</taxon>
        <taxon>Camelineae</taxon>
        <taxon>Arabidopsis</taxon>
    </lineage>
</organism>
<evidence type="ECO:0000256" key="1">
    <source>
        <dbReference type="ARBA" id="ARBA00003012"/>
    </source>
</evidence>
<dbReference type="SMART" id="SM00174">
    <property type="entry name" value="RHO"/>
    <property type="match status" value="1"/>
</dbReference>
<dbReference type="GO" id="GO:0003924">
    <property type="term" value="F:GTPase activity"/>
    <property type="evidence" value="ECO:0007669"/>
    <property type="project" value="InterPro"/>
</dbReference>
<evidence type="ECO:0000256" key="17">
    <source>
        <dbReference type="ARBA" id="ARBA00037868"/>
    </source>
</evidence>